<evidence type="ECO:0000313" key="5">
    <source>
        <dbReference type="Proteomes" id="UP000762676"/>
    </source>
</evidence>
<dbReference type="SMART" id="SM00326">
    <property type="entry name" value="SH3"/>
    <property type="match status" value="1"/>
</dbReference>
<dbReference type="PANTHER" id="PTHR14167">
    <property type="entry name" value="SH3 DOMAIN-CONTAINING"/>
    <property type="match status" value="1"/>
</dbReference>
<gene>
    <name evidence="4" type="ORF">ElyMa_003127400</name>
</gene>
<feature type="non-terminal residue" evidence="4">
    <location>
        <position position="80"/>
    </location>
</feature>
<dbReference type="PRINTS" id="PR00452">
    <property type="entry name" value="SH3DOMAIN"/>
</dbReference>
<sequence length="80" mass="9237">MINFQSLGKPQFTFESPAGKSMKYKQVRAIYDYRAQRSDELTLYKGDIVKILYKDSDSWWMGELLDGSQGFIPANYVTEA</sequence>
<dbReference type="InterPro" id="IPR001452">
    <property type="entry name" value="SH3_domain"/>
</dbReference>
<dbReference type="Pfam" id="PF00018">
    <property type="entry name" value="SH3_1"/>
    <property type="match status" value="1"/>
</dbReference>
<accession>A0AAV4IS70</accession>
<dbReference type="EMBL" id="BMAT01006454">
    <property type="protein sequence ID" value="GFS13051.1"/>
    <property type="molecule type" value="Genomic_DNA"/>
</dbReference>
<dbReference type="Gene3D" id="2.30.30.40">
    <property type="entry name" value="SH3 Domains"/>
    <property type="match status" value="1"/>
</dbReference>
<dbReference type="FunFam" id="2.30.30.40:FF:000072">
    <property type="entry name" value="Unconventional Myosin IB"/>
    <property type="match status" value="1"/>
</dbReference>
<dbReference type="AlphaFoldDB" id="A0AAV4IS70"/>
<evidence type="ECO:0000256" key="1">
    <source>
        <dbReference type="ARBA" id="ARBA00022443"/>
    </source>
</evidence>
<dbReference type="PROSITE" id="PS50002">
    <property type="entry name" value="SH3"/>
    <property type="match status" value="1"/>
</dbReference>
<keyword evidence="5" id="KW-1185">Reference proteome</keyword>
<feature type="domain" description="SH3" evidence="3">
    <location>
        <begin position="22"/>
        <end position="80"/>
    </location>
</feature>
<dbReference type="InterPro" id="IPR050384">
    <property type="entry name" value="Endophilin_SH3RF"/>
</dbReference>
<proteinExistence type="predicted"/>
<keyword evidence="1 2" id="KW-0728">SH3 domain</keyword>
<name>A0AAV4IS70_9GAST</name>
<dbReference type="SUPFAM" id="SSF50044">
    <property type="entry name" value="SH3-domain"/>
    <property type="match status" value="1"/>
</dbReference>
<evidence type="ECO:0000313" key="4">
    <source>
        <dbReference type="EMBL" id="GFS13051.1"/>
    </source>
</evidence>
<reference evidence="4 5" key="1">
    <citation type="journal article" date="2021" name="Elife">
        <title>Chloroplast acquisition without the gene transfer in kleptoplastic sea slugs, Plakobranchus ocellatus.</title>
        <authorList>
            <person name="Maeda T."/>
            <person name="Takahashi S."/>
            <person name="Yoshida T."/>
            <person name="Shimamura S."/>
            <person name="Takaki Y."/>
            <person name="Nagai Y."/>
            <person name="Toyoda A."/>
            <person name="Suzuki Y."/>
            <person name="Arimoto A."/>
            <person name="Ishii H."/>
            <person name="Satoh N."/>
            <person name="Nishiyama T."/>
            <person name="Hasebe M."/>
            <person name="Maruyama T."/>
            <person name="Minagawa J."/>
            <person name="Obokata J."/>
            <person name="Shigenobu S."/>
        </authorList>
    </citation>
    <scope>NUCLEOTIDE SEQUENCE [LARGE SCALE GENOMIC DNA]</scope>
</reference>
<dbReference type="PANTHER" id="PTHR14167:SF116">
    <property type="entry name" value="CAP, ISOFORM AC"/>
    <property type="match status" value="1"/>
</dbReference>
<evidence type="ECO:0000256" key="2">
    <source>
        <dbReference type="PROSITE-ProRule" id="PRU00192"/>
    </source>
</evidence>
<organism evidence="4 5">
    <name type="scientific">Elysia marginata</name>
    <dbReference type="NCBI Taxonomy" id="1093978"/>
    <lineage>
        <taxon>Eukaryota</taxon>
        <taxon>Metazoa</taxon>
        <taxon>Spiralia</taxon>
        <taxon>Lophotrochozoa</taxon>
        <taxon>Mollusca</taxon>
        <taxon>Gastropoda</taxon>
        <taxon>Heterobranchia</taxon>
        <taxon>Euthyneura</taxon>
        <taxon>Panpulmonata</taxon>
        <taxon>Sacoglossa</taxon>
        <taxon>Placobranchoidea</taxon>
        <taxon>Plakobranchidae</taxon>
        <taxon>Elysia</taxon>
    </lineage>
</organism>
<dbReference type="PRINTS" id="PR01887">
    <property type="entry name" value="SPECTRNALPHA"/>
</dbReference>
<dbReference type="Proteomes" id="UP000762676">
    <property type="component" value="Unassembled WGS sequence"/>
</dbReference>
<comment type="caution">
    <text evidence="4">The sequence shown here is derived from an EMBL/GenBank/DDBJ whole genome shotgun (WGS) entry which is preliminary data.</text>
</comment>
<evidence type="ECO:0000259" key="3">
    <source>
        <dbReference type="PROSITE" id="PS50002"/>
    </source>
</evidence>
<dbReference type="InterPro" id="IPR036028">
    <property type="entry name" value="SH3-like_dom_sf"/>
</dbReference>
<protein>
    <submittedName>
        <fullName evidence="4">Jouberin</fullName>
    </submittedName>
</protein>